<dbReference type="GO" id="GO:0005524">
    <property type="term" value="F:ATP binding"/>
    <property type="evidence" value="ECO:0007669"/>
    <property type="project" value="UniProtKB-UniRule"/>
</dbReference>
<keyword evidence="12" id="KW-1185">Reference proteome</keyword>
<dbReference type="PRINTS" id="PR00380">
    <property type="entry name" value="KINESINHEAVY"/>
</dbReference>
<dbReference type="Pfam" id="PF00225">
    <property type="entry name" value="Kinesin"/>
    <property type="match status" value="1"/>
</dbReference>
<dbReference type="InterPro" id="IPR019821">
    <property type="entry name" value="Kinesin_motor_CS"/>
</dbReference>
<dbReference type="EMBL" id="JALJOV010000138">
    <property type="protein sequence ID" value="KAK9866728.1"/>
    <property type="molecule type" value="Genomic_DNA"/>
</dbReference>
<dbReference type="GO" id="GO:0007052">
    <property type="term" value="P:mitotic spindle organization"/>
    <property type="evidence" value="ECO:0007669"/>
    <property type="project" value="TreeGrafter"/>
</dbReference>
<dbReference type="GO" id="GO:0005875">
    <property type="term" value="C:microtubule associated complex"/>
    <property type="evidence" value="ECO:0007669"/>
    <property type="project" value="TreeGrafter"/>
</dbReference>
<dbReference type="AlphaFoldDB" id="A0AAW1TD42"/>
<dbReference type="PANTHER" id="PTHR47969:SF15">
    <property type="entry name" value="CHROMOSOME-ASSOCIATED KINESIN KIF4A-RELATED"/>
    <property type="match status" value="1"/>
</dbReference>
<dbReference type="Gene3D" id="3.40.850.10">
    <property type="entry name" value="Kinesin motor domain"/>
    <property type="match status" value="1"/>
</dbReference>
<dbReference type="GO" id="GO:0005874">
    <property type="term" value="C:microtubule"/>
    <property type="evidence" value="ECO:0007669"/>
    <property type="project" value="UniProtKB-KW"/>
</dbReference>
<dbReference type="InterPro" id="IPR027417">
    <property type="entry name" value="P-loop_NTPase"/>
</dbReference>
<accession>A0AAW1TD42</accession>
<evidence type="ECO:0000259" key="10">
    <source>
        <dbReference type="PROSITE" id="PS50067"/>
    </source>
</evidence>
<dbReference type="InterPro" id="IPR036961">
    <property type="entry name" value="Kinesin_motor_dom_sf"/>
</dbReference>
<evidence type="ECO:0000256" key="4">
    <source>
        <dbReference type="ARBA" id="ARBA00022840"/>
    </source>
</evidence>
<evidence type="ECO:0000313" key="11">
    <source>
        <dbReference type="EMBL" id="KAK9866728.1"/>
    </source>
</evidence>
<sequence length="463" mass="49426">MSVLETGGRGFLNGRLTEDQPGEASTSEADCKVCVAVHVRPLIDTEAVEGCQSTLQVTAGQPQISCGQSYTYDHVFGGGGTHPDLLYDRCVMPLVHGLFRGYNATVFAYGQTGSGKTYTMGSAFNAGGPARGVIPKVMEAIFARISSNKDTGFTVRVGFVEIHREDIRDLLVLDPRAQSAVHIREVAGGGVCLAGATEKEVGSQAEMADVLAQGSLLRATGSTGMNKHSSRSHAIFTITLEQRREIPGVAAGAESGSDDEEAMGAGETEYLCAKMHLVDLAGSERVKRTKAEGTRLKEGIDINKGLLALGNVINALAEGKAHVPYRDSRLTRMLQDSLGGNSRTVMIACVSPADINLDETANTLRYAARARNISNKPVVNRDPVVAQIAHLRQMLAAARSENQTLKHKLGGDVAQLEGSRGTWDSAGIPSGDDILAEQFEELQRRHSKTELDNASLRLQLVSV</sequence>
<dbReference type="GO" id="GO:0008017">
    <property type="term" value="F:microtubule binding"/>
    <property type="evidence" value="ECO:0007669"/>
    <property type="project" value="InterPro"/>
</dbReference>
<evidence type="ECO:0000256" key="6">
    <source>
        <dbReference type="ARBA" id="ARBA00023175"/>
    </source>
</evidence>
<name>A0AAW1TD42_9CHLO</name>
<comment type="similarity">
    <text evidence="7 8">Belongs to the TRAFAC class myosin-kinesin ATPase superfamily. Kinesin family.</text>
</comment>
<keyword evidence="6 7" id="KW-0505">Motor protein</keyword>
<dbReference type="SMART" id="SM00129">
    <property type="entry name" value="KISc"/>
    <property type="match status" value="1"/>
</dbReference>
<evidence type="ECO:0000256" key="8">
    <source>
        <dbReference type="RuleBase" id="RU000394"/>
    </source>
</evidence>
<dbReference type="GO" id="GO:0007018">
    <property type="term" value="P:microtubule-based movement"/>
    <property type="evidence" value="ECO:0007669"/>
    <property type="project" value="InterPro"/>
</dbReference>
<comment type="caution">
    <text evidence="11">The sequence shown here is derived from an EMBL/GenBank/DDBJ whole genome shotgun (WGS) entry which is preliminary data.</text>
</comment>
<evidence type="ECO:0000256" key="2">
    <source>
        <dbReference type="ARBA" id="ARBA00022490"/>
    </source>
</evidence>
<keyword evidence="3 7" id="KW-0547">Nucleotide-binding</keyword>
<dbReference type="PROSITE" id="PS00411">
    <property type="entry name" value="KINESIN_MOTOR_1"/>
    <property type="match status" value="1"/>
</dbReference>
<dbReference type="InterPro" id="IPR027640">
    <property type="entry name" value="Kinesin-like_fam"/>
</dbReference>
<dbReference type="SUPFAM" id="SSF52540">
    <property type="entry name" value="P-loop containing nucleoside triphosphate hydrolases"/>
    <property type="match status" value="1"/>
</dbReference>
<dbReference type="GO" id="GO:0005737">
    <property type="term" value="C:cytoplasm"/>
    <property type="evidence" value="ECO:0007669"/>
    <property type="project" value="UniProtKB-SubCell"/>
</dbReference>
<dbReference type="Proteomes" id="UP001485043">
    <property type="component" value="Unassembled WGS sequence"/>
</dbReference>
<comment type="subcellular location">
    <subcellularLocation>
        <location evidence="1">Cytoplasm</location>
    </subcellularLocation>
</comment>
<dbReference type="PROSITE" id="PS50067">
    <property type="entry name" value="KINESIN_MOTOR_2"/>
    <property type="match status" value="1"/>
</dbReference>
<protein>
    <recommendedName>
        <fullName evidence="8">Kinesin-like protein</fullName>
    </recommendedName>
</protein>
<feature type="region of interest" description="Disordered" evidence="9">
    <location>
        <begin position="1"/>
        <end position="24"/>
    </location>
</feature>
<evidence type="ECO:0000313" key="12">
    <source>
        <dbReference type="Proteomes" id="UP001485043"/>
    </source>
</evidence>
<evidence type="ECO:0000256" key="1">
    <source>
        <dbReference type="ARBA" id="ARBA00004496"/>
    </source>
</evidence>
<feature type="domain" description="Kinesin motor" evidence="10">
    <location>
        <begin position="32"/>
        <end position="373"/>
    </location>
</feature>
<evidence type="ECO:0000256" key="9">
    <source>
        <dbReference type="SAM" id="MobiDB-lite"/>
    </source>
</evidence>
<organism evidence="11 12">
    <name type="scientific">Apatococcus fuscideae</name>
    <dbReference type="NCBI Taxonomy" id="2026836"/>
    <lineage>
        <taxon>Eukaryota</taxon>
        <taxon>Viridiplantae</taxon>
        <taxon>Chlorophyta</taxon>
        <taxon>core chlorophytes</taxon>
        <taxon>Trebouxiophyceae</taxon>
        <taxon>Chlorellales</taxon>
        <taxon>Chlorellaceae</taxon>
        <taxon>Apatococcus</taxon>
    </lineage>
</organism>
<proteinExistence type="inferred from homology"/>
<dbReference type="InterPro" id="IPR001752">
    <property type="entry name" value="Kinesin_motor_dom"/>
</dbReference>
<evidence type="ECO:0000256" key="7">
    <source>
        <dbReference type="PROSITE-ProRule" id="PRU00283"/>
    </source>
</evidence>
<evidence type="ECO:0000256" key="3">
    <source>
        <dbReference type="ARBA" id="ARBA00022741"/>
    </source>
</evidence>
<keyword evidence="4 7" id="KW-0067">ATP-binding</keyword>
<keyword evidence="8" id="KW-0493">Microtubule</keyword>
<dbReference type="CDD" id="cd01372">
    <property type="entry name" value="KISc_KIF4"/>
    <property type="match status" value="1"/>
</dbReference>
<feature type="binding site" evidence="7">
    <location>
        <begin position="110"/>
        <end position="117"/>
    </location>
    <ligand>
        <name>ATP</name>
        <dbReference type="ChEBI" id="CHEBI:30616"/>
    </ligand>
</feature>
<evidence type="ECO:0000256" key="5">
    <source>
        <dbReference type="ARBA" id="ARBA00023054"/>
    </source>
</evidence>
<dbReference type="GO" id="GO:0003777">
    <property type="term" value="F:microtubule motor activity"/>
    <property type="evidence" value="ECO:0007669"/>
    <property type="project" value="InterPro"/>
</dbReference>
<gene>
    <name evidence="11" type="ORF">WJX84_012203</name>
</gene>
<dbReference type="PANTHER" id="PTHR47969">
    <property type="entry name" value="CHROMOSOME-ASSOCIATED KINESIN KIF4A-RELATED"/>
    <property type="match status" value="1"/>
</dbReference>
<keyword evidence="5" id="KW-0175">Coiled coil</keyword>
<dbReference type="GO" id="GO:0051231">
    <property type="term" value="P:spindle elongation"/>
    <property type="evidence" value="ECO:0007669"/>
    <property type="project" value="TreeGrafter"/>
</dbReference>
<keyword evidence="2" id="KW-0963">Cytoplasm</keyword>
<reference evidence="11 12" key="1">
    <citation type="journal article" date="2024" name="Nat. Commun.">
        <title>Phylogenomics reveals the evolutionary origins of lichenization in chlorophyte algae.</title>
        <authorList>
            <person name="Puginier C."/>
            <person name="Libourel C."/>
            <person name="Otte J."/>
            <person name="Skaloud P."/>
            <person name="Haon M."/>
            <person name="Grisel S."/>
            <person name="Petersen M."/>
            <person name="Berrin J.G."/>
            <person name="Delaux P.M."/>
            <person name="Dal Grande F."/>
            <person name="Keller J."/>
        </authorList>
    </citation>
    <scope>NUCLEOTIDE SEQUENCE [LARGE SCALE GENOMIC DNA]</scope>
    <source>
        <strain evidence="11 12">SAG 2523</strain>
    </source>
</reference>